<dbReference type="Gene3D" id="1.10.490.10">
    <property type="entry name" value="Globins"/>
    <property type="match status" value="1"/>
</dbReference>
<dbReference type="GO" id="GO:0046872">
    <property type="term" value="F:metal ion binding"/>
    <property type="evidence" value="ECO:0007669"/>
    <property type="project" value="UniProtKB-KW"/>
</dbReference>
<dbReference type="InterPro" id="IPR012292">
    <property type="entry name" value="Globin/Proto"/>
</dbReference>
<keyword evidence="1" id="KW-0813">Transport</keyword>
<keyword evidence="2 5" id="KW-0349">Heme</keyword>
<organism evidence="7">
    <name type="scientific">Salinicola endophyticus</name>
    <dbReference type="NCBI Taxonomy" id="1949083"/>
    <lineage>
        <taxon>Bacteria</taxon>
        <taxon>Pseudomonadati</taxon>
        <taxon>Pseudomonadota</taxon>
        <taxon>Gammaproteobacteria</taxon>
        <taxon>Oceanospirillales</taxon>
        <taxon>Halomonadaceae</taxon>
        <taxon>Salinicola</taxon>
    </lineage>
</organism>
<dbReference type="InterPro" id="IPR001486">
    <property type="entry name" value="Hemoglobin_trunc"/>
</dbReference>
<reference evidence="7" key="1">
    <citation type="submission" date="2024-06" db="EMBL/GenBank/DDBJ databases">
        <title>Complete genome of Salinicola endophyticus HNIBRBA4755.</title>
        <authorList>
            <person name="Shin S.Y."/>
            <person name="Kang H."/>
            <person name="Song J."/>
        </authorList>
    </citation>
    <scope>NUCLEOTIDE SEQUENCE</scope>
    <source>
        <strain evidence="7">HNIBRBA4755</strain>
    </source>
</reference>
<accession>A0AB74U7M4</accession>
<keyword evidence="6" id="KW-0732">Signal</keyword>
<dbReference type="GO" id="GO:0020037">
    <property type="term" value="F:heme binding"/>
    <property type="evidence" value="ECO:0007669"/>
    <property type="project" value="InterPro"/>
</dbReference>
<gene>
    <name evidence="7" type="ORF">ABV408_00730</name>
</gene>
<dbReference type="GO" id="GO:0019825">
    <property type="term" value="F:oxygen binding"/>
    <property type="evidence" value="ECO:0007669"/>
    <property type="project" value="InterPro"/>
</dbReference>
<evidence type="ECO:0000256" key="1">
    <source>
        <dbReference type="ARBA" id="ARBA00022448"/>
    </source>
</evidence>
<evidence type="ECO:0000256" key="6">
    <source>
        <dbReference type="SAM" id="SignalP"/>
    </source>
</evidence>
<feature type="chain" id="PRO_5044496922" evidence="6">
    <location>
        <begin position="25"/>
        <end position="148"/>
    </location>
</feature>
<dbReference type="AlphaFoldDB" id="A0AB74U7M4"/>
<proteinExistence type="predicted"/>
<evidence type="ECO:0000256" key="5">
    <source>
        <dbReference type="PIRSR" id="PIRSR601486-1"/>
    </source>
</evidence>
<dbReference type="Pfam" id="PF01152">
    <property type="entry name" value="Bac_globin"/>
    <property type="match status" value="1"/>
</dbReference>
<dbReference type="EMBL" id="CP159578">
    <property type="protein sequence ID" value="XCJ79734.1"/>
    <property type="molecule type" value="Genomic_DNA"/>
</dbReference>
<dbReference type="CDD" id="cd00454">
    <property type="entry name" value="TrHb1_N"/>
    <property type="match status" value="1"/>
</dbReference>
<protein>
    <submittedName>
        <fullName evidence="7">Group 1 truncated hemoglobin</fullName>
    </submittedName>
</protein>
<sequence>MYPIHSRGRWAAALLALLLSGCAASPPQPAPTLYQKLGGEQGIHAIVEDFTYRLADDPELVAFFANTNIDYFVGSLQDYLCVVSDGPCVYRGAPMDKAHQHMGIREADFNRLVDVLQATLLDQPISASARNQLLKRLAAQHAAIMRYQ</sequence>
<dbReference type="SUPFAM" id="SSF46458">
    <property type="entry name" value="Globin-like"/>
    <property type="match status" value="1"/>
</dbReference>
<evidence type="ECO:0000256" key="4">
    <source>
        <dbReference type="ARBA" id="ARBA00023004"/>
    </source>
</evidence>
<feature type="signal peptide" evidence="6">
    <location>
        <begin position="1"/>
        <end position="24"/>
    </location>
</feature>
<dbReference type="PROSITE" id="PS51257">
    <property type="entry name" value="PROKAR_LIPOPROTEIN"/>
    <property type="match status" value="1"/>
</dbReference>
<keyword evidence="4 5" id="KW-0408">Iron</keyword>
<dbReference type="InterPro" id="IPR009050">
    <property type="entry name" value="Globin-like_sf"/>
</dbReference>
<feature type="binding site" description="distal binding residue" evidence="5">
    <location>
        <position position="99"/>
    </location>
    <ligand>
        <name>heme</name>
        <dbReference type="ChEBI" id="CHEBI:30413"/>
    </ligand>
    <ligandPart>
        <name>Fe</name>
        <dbReference type="ChEBI" id="CHEBI:18248"/>
    </ligandPart>
</feature>
<evidence type="ECO:0000256" key="2">
    <source>
        <dbReference type="ARBA" id="ARBA00022617"/>
    </source>
</evidence>
<evidence type="ECO:0000313" key="7">
    <source>
        <dbReference type="EMBL" id="XCJ79734.1"/>
    </source>
</evidence>
<name>A0AB74U7M4_9GAMM</name>
<keyword evidence="3 5" id="KW-0479">Metal-binding</keyword>
<evidence type="ECO:0000256" key="3">
    <source>
        <dbReference type="ARBA" id="ARBA00022723"/>
    </source>
</evidence>
<dbReference type="RefSeq" id="WP_353980648.1">
    <property type="nucleotide sequence ID" value="NZ_CP159578.1"/>
</dbReference>